<reference evidence="3" key="1">
    <citation type="submission" date="2015-08" db="EMBL/GenBank/DDBJ databases">
        <title>Vibrio galatheae sp. nov., a novel member of the Vibrionaceae family isolated from the Solomon Islands.</title>
        <authorList>
            <person name="Giubergia S."/>
            <person name="Machado H."/>
            <person name="Mateiu R.V."/>
            <person name="Gram L."/>
        </authorList>
    </citation>
    <scope>NUCLEOTIDE SEQUENCE [LARGE SCALE GENOMIC DNA]</scope>
    <source>
        <strain evidence="3">DSM 19134</strain>
    </source>
</reference>
<name>A0A0M0I426_9VIBR</name>
<feature type="domain" description="Co-chaperone DjlA N-terminal" evidence="1">
    <location>
        <begin position="54"/>
        <end position="103"/>
    </location>
</feature>
<dbReference type="EMBL" id="LHPI01000001">
    <property type="protein sequence ID" value="KOO09044.1"/>
    <property type="molecule type" value="Genomic_DNA"/>
</dbReference>
<dbReference type="PATRIC" id="fig|171383.3.peg.286"/>
<gene>
    <name evidence="2" type="ORF">AKJ31_01395</name>
</gene>
<dbReference type="Proteomes" id="UP000037530">
    <property type="component" value="Unassembled WGS sequence"/>
</dbReference>
<dbReference type="RefSeq" id="WP_053407296.1">
    <property type="nucleotide sequence ID" value="NZ_LHPI01000001.1"/>
</dbReference>
<proteinExistence type="predicted"/>
<keyword evidence="3" id="KW-1185">Reference proteome</keyword>
<dbReference type="Gene3D" id="1.10.3680.10">
    <property type="entry name" value="TerB-like"/>
    <property type="match status" value="1"/>
</dbReference>
<accession>A0A0M0I426</accession>
<dbReference type="InterPro" id="IPR007791">
    <property type="entry name" value="DjlA_N"/>
</dbReference>
<evidence type="ECO:0000313" key="2">
    <source>
        <dbReference type="EMBL" id="KOO09044.1"/>
    </source>
</evidence>
<evidence type="ECO:0000259" key="1">
    <source>
        <dbReference type="Pfam" id="PF05099"/>
    </source>
</evidence>
<dbReference type="STRING" id="171383.AKJ31_01395"/>
<dbReference type="SUPFAM" id="SSF158682">
    <property type="entry name" value="TerB-like"/>
    <property type="match status" value="1"/>
</dbReference>
<dbReference type="Pfam" id="PF05099">
    <property type="entry name" value="TerB"/>
    <property type="match status" value="1"/>
</dbReference>
<evidence type="ECO:0000313" key="3">
    <source>
        <dbReference type="Proteomes" id="UP000037530"/>
    </source>
</evidence>
<dbReference type="OrthoDB" id="5690189at2"/>
<organism evidence="2 3">
    <name type="scientific">Vibrio hepatarius</name>
    <dbReference type="NCBI Taxonomy" id="171383"/>
    <lineage>
        <taxon>Bacteria</taxon>
        <taxon>Pseudomonadati</taxon>
        <taxon>Pseudomonadota</taxon>
        <taxon>Gammaproteobacteria</taxon>
        <taxon>Vibrionales</taxon>
        <taxon>Vibrionaceae</taxon>
        <taxon>Vibrio</taxon>
        <taxon>Vibrio oreintalis group</taxon>
    </lineage>
</organism>
<dbReference type="AlphaFoldDB" id="A0A0M0I426"/>
<comment type="caution">
    <text evidence="2">The sequence shown here is derived from an EMBL/GenBank/DDBJ whole genome shotgun (WGS) entry which is preliminary data.</text>
</comment>
<dbReference type="InterPro" id="IPR029024">
    <property type="entry name" value="TerB-like"/>
</dbReference>
<dbReference type="CDD" id="cd07177">
    <property type="entry name" value="terB_like"/>
    <property type="match status" value="1"/>
</dbReference>
<protein>
    <submittedName>
        <fullName evidence="2">DNA repair protein</fullName>
    </submittedName>
</protein>
<sequence>MFIQHLNREQQSALYHFSKQLIAADGHIDERETLLLETIVAQCSENVDLDRTFDLVELSALFSEYSEKMAFLIELVGVGYADQTLQESENNFIKHIAETIGVELPRLEELKNWVQRQMALVAEAQKLLGV</sequence>